<organism evidence="2 3">
    <name type="scientific">Aspergillus pseudoustus</name>
    <dbReference type="NCBI Taxonomy" id="1810923"/>
    <lineage>
        <taxon>Eukaryota</taxon>
        <taxon>Fungi</taxon>
        <taxon>Dikarya</taxon>
        <taxon>Ascomycota</taxon>
        <taxon>Pezizomycotina</taxon>
        <taxon>Eurotiomycetes</taxon>
        <taxon>Eurotiomycetidae</taxon>
        <taxon>Eurotiales</taxon>
        <taxon>Aspergillaceae</taxon>
        <taxon>Aspergillus</taxon>
        <taxon>Aspergillus subgen. Nidulantes</taxon>
    </lineage>
</organism>
<evidence type="ECO:0000313" key="3">
    <source>
        <dbReference type="Proteomes" id="UP001610446"/>
    </source>
</evidence>
<evidence type="ECO:0000313" key="2">
    <source>
        <dbReference type="EMBL" id="KAL2852076.1"/>
    </source>
</evidence>
<keyword evidence="3" id="KW-1185">Reference proteome</keyword>
<evidence type="ECO:0000259" key="1">
    <source>
        <dbReference type="Pfam" id="PF12680"/>
    </source>
</evidence>
<reference evidence="2 3" key="1">
    <citation type="submission" date="2024-07" db="EMBL/GenBank/DDBJ databases">
        <title>Section-level genome sequencing and comparative genomics of Aspergillus sections Usti and Cavernicolus.</title>
        <authorList>
            <consortium name="Lawrence Berkeley National Laboratory"/>
            <person name="Nybo J.L."/>
            <person name="Vesth T.C."/>
            <person name="Theobald S."/>
            <person name="Frisvad J.C."/>
            <person name="Larsen T.O."/>
            <person name="Kjaerboelling I."/>
            <person name="Rothschild-Mancinelli K."/>
            <person name="Lyhne E.K."/>
            <person name="Kogle M.E."/>
            <person name="Barry K."/>
            <person name="Clum A."/>
            <person name="Na H."/>
            <person name="Ledsgaard L."/>
            <person name="Lin J."/>
            <person name="Lipzen A."/>
            <person name="Kuo A."/>
            <person name="Riley R."/>
            <person name="Mondo S."/>
            <person name="Labutti K."/>
            <person name="Haridas S."/>
            <person name="Pangalinan J."/>
            <person name="Salamov A.A."/>
            <person name="Simmons B.A."/>
            <person name="Magnuson J.K."/>
            <person name="Chen J."/>
            <person name="Drula E."/>
            <person name="Henrissat B."/>
            <person name="Wiebenga A."/>
            <person name="Lubbers R.J."/>
            <person name="Gomes A.C."/>
            <person name="Makela M.R."/>
            <person name="Stajich J."/>
            <person name="Grigoriev I.V."/>
            <person name="Mortensen U.H."/>
            <person name="De Vries R.P."/>
            <person name="Baker S.E."/>
            <person name="Andersen M.R."/>
        </authorList>
    </citation>
    <scope>NUCLEOTIDE SEQUENCE [LARGE SCALE GENOMIC DNA]</scope>
    <source>
        <strain evidence="2 3">CBS 123904</strain>
    </source>
</reference>
<comment type="caution">
    <text evidence="2">The sequence shown here is derived from an EMBL/GenBank/DDBJ whole genome shotgun (WGS) entry which is preliminary data.</text>
</comment>
<gene>
    <name evidence="2" type="ORF">BJY01DRAFT_244690</name>
</gene>
<sequence>MPTPPETQYLEGATGSVKDFFQQFYTIIDGETPEAAIKWSNSFTEDGEFHFPGQIYTGREALRAQRESFWSVFPGLVHRPLRVYPSPTLALQFVVVNRFDYGDRVGYTAAEYTLAKQGMSYLIQKLVLYMDPADLTQ</sequence>
<proteinExistence type="predicted"/>
<dbReference type="InterPro" id="IPR037401">
    <property type="entry name" value="SnoaL-like"/>
</dbReference>
<dbReference type="Gene3D" id="3.10.450.50">
    <property type="match status" value="1"/>
</dbReference>
<dbReference type="Pfam" id="PF12680">
    <property type="entry name" value="SnoaL_2"/>
    <property type="match status" value="1"/>
</dbReference>
<accession>A0ABR4KIJ1</accession>
<protein>
    <recommendedName>
        <fullName evidence="1">SnoaL-like domain-containing protein</fullName>
    </recommendedName>
</protein>
<dbReference type="EMBL" id="JBFXLU010000026">
    <property type="protein sequence ID" value="KAL2852076.1"/>
    <property type="molecule type" value="Genomic_DNA"/>
</dbReference>
<dbReference type="CDD" id="cd00531">
    <property type="entry name" value="NTF2_like"/>
    <property type="match status" value="1"/>
</dbReference>
<name>A0ABR4KIJ1_9EURO</name>
<dbReference type="InterPro" id="IPR032710">
    <property type="entry name" value="NTF2-like_dom_sf"/>
</dbReference>
<feature type="domain" description="SnoaL-like" evidence="1">
    <location>
        <begin position="23"/>
        <end position="113"/>
    </location>
</feature>
<dbReference type="Proteomes" id="UP001610446">
    <property type="component" value="Unassembled WGS sequence"/>
</dbReference>
<dbReference type="SUPFAM" id="SSF54427">
    <property type="entry name" value="NTF2-like"/>
    <property type="match status" value="1"/>
</dbReference>